<evidence type="ECO:0000259" key="3">
    <source>
        <dbReference type="SMART" id="SM00875"/>
    </source>
</evidence>
<keyword evidence="2" id="KW-0677">Repeat</keyword>
<comment type="caution">
    <text evidence="4">The sequence shown here is derived from an EMBL/GenBank/DDBJ whole genome shotgun (WGS) entry which is preliminary data.</text>
</comment>
<dbReference type="SMART" id="SM00875">
    <property type="entry name" value="BACK"/>
    <property type="match status" value="1"/>
</dbReference>
<sequence length="91" mass="10540">MTGNFLELSVEEVVELISKDGLCVQSEKQVFAAAMRWIEHASERSELAERILSCVRLDLLDKAFLVKEVLSHQIIRNQNHFCDMVKEFPNY</sequence>
<feature type="domain" description="BACK" evidence="3">
    <location>
        <begin position="1"/>
        <end position="70"/>
    </location>
</feature>
<evidence type="ECO:0000313" key="5">
    <source>
        <dbReference type="Proteomes" id="UP000252519"/>
    </source>
</evidence>
<proteinExistence type="predicted"/>
<gene>
    <name evidence="4" type="ORF">ANCCAN_19689</name>
</gene>
<protein>
    <submittedName>
        <fullName evidence="4">BTB And Kelch</fullName>
    </submittedName>
</protein>
<evidence type="ECO:0000256" key="2">
    <source>
        <dbReference type="ARBA" id="ARBA00022737"/>
    </source>
</evidence>
<organism evidence="4 5">
    <name type="scientific">Ancylostoma caninum</name>
    <name type="common">Dog hookworm</name>
    <dbReference type="NCBI Taxonomy" id="29170"/>
    <lineage>
        <taxon>Eukaryota</taxon>
        <taxon>Metazoa</taxon>
        <taxon>Ecdysozoa</taxon>
        <taxon>Nematoda</taxon>
        <taxon>Chromadorea</taxon>
        <taxon>Rhabditida</taxon>
        <taxon>Rhabditina</taxon>
        <taxon>Rhabditomorpha</taxon>
        <taxon>Strongyloidea</taxon>
        <taxon>Ancylostomatidae</taxon>
        <taxon>Ancylostomatinae</taxon>
        <taxon>Ancylostoma</taxon>
    </lineage>
</organism>
<keyword evidence="5" id="KW-1185">Reference proteome</keyword>
<dbReference type="Proteomes" id="UP000252519">
    <property type="component" value="Unassembled WGS sequence"/>
</dbReference>
<dbReference type="Pfam" id="PF07707">
    <property type="entry name" value="BACK"/>
    <property type="match status" value="1"/>
</dbReference>
<dbReference type="PANTHER" id="PTHR24412:SF497">
    <property type="entry name" value="KELCH-LIKE PROTEIN 18"/>
    <property type="match status" value="1"/>
</dbReference>
<name>A0A368FVZ7_ANCCA</name>
<dbReference type="InterPro" id="IPR011705">
    <property type="entry name" value="BACK"/>
</dbReference>
<dbReference type="PANTHER" id="PTHR24412">
    <property type="entry name" value="KELCH PROTEIN"/>
    <property type="match status" value="1"/>
</dbReference>
<dbReference type="Gene3D" id="1.25.40.420">
    <property type="match status" value="1"/>
</dbReference>
<evidence type="ECO:0000256" key="1">
    <source>
        <dbReference type="ARBA" id="ARBA00022441"/>
    </source>
</evidence>
<accession>A0A368FVZ7</accession>
<reference evidence="4 5" key="1">
    <citation type="submission" date="2014-10" db="EMBL/GenBank/DDBJ databases">
        <title>Draft genome of the hookworm Ancylostoma caninum.</title>
        <authorList>
            <person name="Mitreva M."/>
        </authorList>
    </citation>
    <scope>NUCLEOTIDE SEQUENCE [LARGE SCALE GENOMIC DNA]</scope>
    <source>
        <strain evidence="4 5">Baltimore</strain>
    </source>
</reference>
<dbReference type="STRING" id="29170.A0A368FVZ7"/>
<dbReference type="AlphaFoldDB" id="A0A368FVZ7"/>
<dbReference type="EMBL" id="JOJR01000778">
    <property type="protein sequence ID" value="RCN34457.1"/>
    <property type="molecule type" value="Genomic_DNA"/>
</dbReference>
<evidence type="ECO:0000313" key="4">
    <source>
        <dbReference type="EMBL" id="RCN34457.1"/>
    </source>
</evidence>
<keyword evidence="1" id="KW-0880">Kelch repeat</keyword>
<dbReference type="OrthoDB" id="20684at2759"/>